<accession>A0A2P2PSF5</accession>
<proteinExistence type="predicted"/>
<dbReference type="EMBL" id="GGEC01077149">
    <property type="protein sequence ID" value="MBX57633.1"/>
    <property type="molecule type" value="Transcribed_RNA"/>
</dbReference>
<organism evidence="1">
    <name type="scientific">Rhizophora mucronata</name>
    <name type="common">Asiatic mangrove</name>
    <dbReference type="NCBI Taxonomy" id="61149"/>
    <lineage>
        <taxon>Eukaryota</taxon>
        <taxon>Viridiplantae</taxon>
        <taxon>Streptophyta</taxon>
        <taxon>Embryophyta</taxon>
        <taxon>Tracheophyta</taxon>
        <taxon>Spermatophyta</taxon>
        <taxon>Magnoliopsida</taxon>
        <taxon>eudicotyledons</taxon>
        <taxon>Gunneridae</taxon>
        <taxon>Pentapetalae</taxon>
        <taxon>rosids</taxon>
        <taxon>fabids</taxon>
        <taxon>Malpighiales</taxon>
        <taxon>Rhizophoraceae</taxon>
        <taxon>Rhizophora</taxon>
    </lineage>
</organism>
<evidence type="ECO:0000313" key="1">
    <source>
        <dbReference type="EMBL" id="MBX57633.1"/>
    </source>
</evidence>
<protein>
    <submittedName>
        <fullName evidence="1">Uncharacterized protein</fullName>
    </submittedName>
</protein>
<reference evidence="1" key="1">
    <citation type="submission" date="2018-02" db="EMBL/GenBank/DDBJ databases">
        <title>Rhizophora mucronata_Transcriptome.</title>
        <authorList>
            <person name="Meera S.P."/>
            <person name="Sreeshan A."/>
            <person name="Augustine A."/>
        </authorList>
    </citation>
    <scope>NUCLEOTIDE SEQUENCE</scope>
    <source>
        <tissue evidence="1">Leaf</tissue>
    </source>
</reference>
<dbReference type="AlphaFoldDB" id="A0A2P2PSF5"/>
<name>A0A2P2PSF5_RHIMU</name>
<sequence length="57" mass="7130">MKSDIVSCDYICFCSGCNHWFEEKKRLEIWYDLMLFHDFCNLWFTGQFVFTDWERNM</sequence>